<feature type="domain" description="Carbohydrate kinase PfkB" evidence="3">
    <location>
        <begin position="60"/>
        <end position="337"/>
    </location>
</feature>
<evidence type="ECO:0000256" key="1">
    <source>
        <dbReference type="ARBA" id="ARBA00022679"/>
    </source>
</evidence>
<dbReference type="STRING" id="1123231.SAMN02745189_00026"/>
<dbReference type="GO" id="GO:0016301">
    <property type="term" value="F:kinase activity"/>
    <property type="evidence" value="ECO:0007669"/>
    <property type="project" value="UniProtKB-KW"/>
</dbReference>
<dbReference type="EMBL" id="FRCF01000002">
    <property type="protein sequence ID" value="SHL37606.1"/>
    <property type="molecule type" value="Genomic_DNA"/>
</dbReference>
<dbReference type="InterPro" id="IPR001387">
    <property type="entry name" value="Cro/C1-type_HTH"/>
</dbReference>
<name>A0A1M7A4N4_9BACL</name>
<dbReference type="GO" id="GO:0016798">
    <property type="term" value="F:hydrolase activity, acting on glycosyl bonds"/>
    <property type="evidence" value="ECO:0007669"/>
    <property type="project" value="TreeGrafter"/>
</dbReference>
<keyword evidence="5" id="KW-1185">Reference proteome</keyword>
<protein>
    <submittedName>
        <fullName evidence="4">Sugar or nucleoside kinase, ribokinase family</fullName>
    </submittedName>
</protein>
<evidence type="ECO:0000256" key="2">
    <source>
        <dbReference type="ARBA" id="ARBA00022777"/>
    </source>
</evidence>
<accession>A0A1M7A4N4</accession>
<sequence>MNKNEQIVLSNIKENPFISQQELSEKVGLSRSAVANIISGLIRKEYVQGKAYVLNDEYPIVCIGAANIDRKFYVTDRLIHGTSNPIESTKSVGGVARNIAENLGRLSQDVTLLTACGVDSEWEAIKSLSSPFINLDYVHQISNKSTGSYTALISGTGDMEYGFADMAVYDDLTPEVLIQNTYILKHAKCIIADLNIPRASLEFLCAYAEKQDIKVVLIPVSGPKMKHLPHNLHAVDWMIVNRDETEAYFDLSIQNEDDLLEGSRRWNDAGVEHVIVTNGSKSLAYSSSGGSALYEIDESSDVVDVTGAGDAFSAAVIYGWLKGMGIEDTIRLGMINSRKTIETSYTVRQDLDEHQLIKNLEEVK</sequence>
<dbReference type="InterPro" id="IPR036388">
    <property type="entry name" value="WH-like_DNA-bd_sf"/>
</dbReference>
<proteinExistence type="predicted"/>
<keyword evidence="1" id="KW-0808">Transferase</keyword>
<dbReference type="InterPro" id="IPR002173">
    <property type="entry name" value="Carboh/pur_kinase_PfkB_CS"/>
</dbReference>
<organism evidence="4 5">
    <name type="scientific">Lacicoccus alkaliphilus DSM 16010</name>
    <dbReference type="NCBI Taxonomy" id="1123231"/>
    <lineage>
        <taxon>Bacteria</taxon>
        <taxon>Bacillati</taxon>
        <taxon>Bacillota</taxon>
        <taxon>Bacilli</taxon>
        <taxon>Bacillales</taxon>
        <taxon>Salinicoccaceae</taxon>
        <taxon>Lacicoccus</taxon>
    </lineage>
</organism>
<gene>
    <name evidence="4" type="ORF">SAMN02745189_00026</name>
</gene>
<dbReference type="CDD" id="cd01941">
    <property type="entry name" value="YeiC_kinase_like"/>
    <property type="match status" value="1"/>
</dbReference>
<evidence type="ECO:0000313" key="4">
    <source>
        <dbReference type="EMBL" id="SHL37606.1"/>
    </source>
</evidence>
<dbReference type="GO" id="GO:0004730">
    <property type="term" value="F:pseudouridylate synthase activity"/>
    <property type="evidence" value="ECO:0007669"/>
    <property type="project" value="TreeGrafter"/>
</dbReference>
<evidence type="ECO:0000259" key="3">
    <source>
        <dbReference type="Pfam" id="PF00294"/>
    </source>
</evidence>
<dbReference type="Gene3D" id="1.10.10.10">
    <property type="entry name" value="Winged helix-like DNA-binding domain superfamily/Winged helix DNA-binding domain"/>
    <property type="match status" value="1"/>
</dbReference>
<dbReference type="GO" id="GO:0005737">
    <property type="term" value="C:cytoplasm"/>
    <property type="evidence" value="ECO:0007669"/>
    <property type="project" value="TreeGrafter"/>
</dbReference>
<dbReference type="PROSITE" id="PS00584">
    <property type="entry name" value="PFKB_KINASES_2"/>
    <property type="match status" value="1"/>
</dbReference>
<dbReference type="RefSeq" id="WP_072707170.1">
    <property type="nucleotide sequence ID" value="NZ_FRCF01000002.1"/>
</dbReference>
<dbReference type="AlphaFoldDB" id="A0A1M7A4N4"/>
<dbReference type="OrthoDB" id="9806249at2"/>
<dbReference type="PROSITE" id="PS00583">
    <property type="entry name" value="PFKB_KINASES_1"/>
    <property type="match status" value="1"/>
</dbReference>
<reference evidence="4 5" key="1">
    <citation type="submission" date="2016-11" db="EMBL/GenBank/DDBJ databases">
        <authorList>
            <person name="Jaros S."/>
            <person name="Januszkiewicz K."/>
            <person name="Wedrychowicz H."/>
        </authorList>
    </citation>
    <scope>NUCLEOTIDE SEQUENCE [LARGE SCALE GENOMIC DNA]</scope>
    <source>
        <strain evidence="4 5">DSM 16010</strain>
    </source>
</reference>
<evidence type="ECO:0000313" key="5">
    <source>
        <dbReference type="Proteomes" id="UP000184206"/>
    </source>
</evidence>
<dbReference type="Pfam" id="PF13412">
    <property type="entry name" value="HTH_24"/>
    <property type="match status" value="1"/>
</dbReference>
<dbReference type="Pfam" id="PF00294">
    <property type="entry name" value="PfkB"/>
    <property type="match status" value="1"/>
</dbReference>
<dbReference type="Gene3D" id="3.40.1190.20">
    <property type="match status" value="1"/>
</dbReference>
<dbReference type="SUPFAM" id="SSF53613">
    <property type="entry name" value="Ribokinase-like"/>
    <property type="match status" value="1"/>
</dbReference>
<dbReference type="CDD" id="cd00093">
    <property type="entry name" value="HTH_XRE"/>
    <property type="match status" value="1"/>
</dbReference>
<dbReference type="PANTHER" id="PTHR42909:SF4">
    <property type="entry name" value="CARBOHYDRATE KINASE, PFKB FAMILY"/>
    <property type="match status" value="1"/>
</dbReference>
<keyword evidence="2 4" id="KW-0418">Kinase</keyword>
<dbReference type="Proteomes" id="UP000184206">
    <property type="component" value="Unassembled WGS sequence"/>
</dbReference>
<dbReference type="PANTHER" id="PTHR42909">
    <property type="entry name" value="ZGC:136858"/>
    <property type="match status" value="1"/>
</dbReference>
<dbReference type="InterPro" id="IPR029056">
    <property type="entry name" value="Ribokinase-like"/>
</dbReference>
<dbReference type="InterPro" id="IPR011611">
    <property type="entry name" value="PfkB_dom"/>
</dbReference>
<dbReference type="InterPro" id="IPR036390">
    <property type="entry name" value="WH_DNA-bd_sf"/>
</dbReference>
<dbReference type="SUPFAM" id="SSF46785">
    <property type="entry name" value="Winged helix' DNA-binding domain"/>
    <property type="match status" value="1"/>
</dbReference>